<dbReference type="PANTHER" id="PTHR35273">
    <property type="entry name" value="ALPHA-1,4 POLYGALACTOSAMINIDASE, PUTATIVE (AFU_ORTHOLOGUE AFUA_3G07890)-RELATED"/>
    <property type="match status" value="1"/>
</dbReference>
<protein>
    <recommendedName>
        <fullName evidence="2">alpha-galactosidase</fullName>
        <ecNumber evidence="2">3.2.1.22</ecNumber>
    </recommendedName>
</protein>
<evidence type="ECO:0000313" key="5">
    <source>
        <dbReference type="EMBL" id="WPG97553.1"/>
    </source>
</evidence>
<dbReference type="InterPro" id="IPR017853">
    <property type="entry name" value="GH"/>
</dbReference>
<dbReference type="PANTHER" id="PTHR35273:SF2">
    <property type="entry name" value="ALPHA-GALACTOSIDASE"/>
    <property type="match status" value="1"/>
</dbReference>
<evidence type="ECO:0000313" key="6">
    <source>
        <dbReference type="Proteomes" id="UP001303373"/>
    </source>
</evidence>
<keyword evidence="5" id="KW-0378">Hydrolase</keyword>
<feature type="domain" description="Glycoside-hydrolase family GH114 TIM-barrel" evidence="4">
    <location>
        <begin position="31"/>
        <end position="254"/>
    </location>
</feature>
<accession>A0AAQ3R4U5</accession>
<keyword evidence="6" id="KW-1185">Reference proteome</keyword>
<dbReference type="Proteomes" id="UP001303373">
    <property type="component" value="Chromosome 1"/>
</dbReference>
<dbReference type="EC" id="3.2.1.22" evidence="2"/>
<name>A0AAQ3R4U5_9PEZI</name>
<dbReference type="GO" id="GO:0004557">
    <property type="term" value="F:alpha-galactosidase activity"/>
    <property type="evidence" value="ECO:0007669"/>
    <property type="project" value="UniProtKB-EC"/>
</dbReference>
<dbReference type="InterPro" id="IPR004352">
    <property type="entry name" value="GH114_TIM-barrel"/>
</dbReference>
<proteinExistence type="predicted"/>
<feature type="signal peptide" evidence="3">
    <location>
        <begin position="1"/>
        <end position="22"/>
    </location>
</feature>
<dbReference type="EMBL" id="CP138580">
    <property type="protein sequence ID" value="WPG97553.1"/>
    <property type="molecule type" value="Genomic_DNA"/>
</dbReference>
<dbReference type="SUPFAM" id="SSF51445">
    <property type="entry name" value="(Trans)glycosidases"/>
    <property type="match status" value="1"/>
</dbReference>
<evidence type="ECO:0000256" key="3">
    <source>
        <dbReference type="SAM" id="SignalP"/>
    </source>
</evidence>
<organism evidence="5 6">
    <name type="scientific">Acrodontium crateriforme</name>
    <dbReference type="NCBI Taxonomy" id="150365"/>
    <lineage>
        <taxon>Eukaryota</taxon>
        <taxon>Fungi</taxon>
        <taxon>Dikarya</taxon>
        <taxon>Ascomycota</taxon>
        <taxon>Pezizomycotina</taxon>
        <taxon>Dothideomycetes</taxon>
        <taxon>Dothideomycetidae</taxon>
        <taxon>Mycosphaerellales</taxon>
        <taxon>Teratosphaeriaceae</taxon>
        <taxon>Acrodontium</taxon>
    </lineage>
</organism>
<evidence type="ECO:0000256" key="2">
    <source>
        <dbReference type="ARBA" id="ARBA00012755"/>
    </source>
</evidence>
<dbReference type="Gene3D" id="3.20.20.70">
    <property type="entry name" value="Aldolase class I"/>
    <property type="match status" value="1"/>
</dbReference>
<gene>
    <name evidence="5" type="ORF">R9X50_00033000</name>
</gene>
<evidence type="ECO:0000259" key="4">
    <source>
        <dbReference type="Pfam" id="PF03537"/>
    </source>
</evidence>
<dbReference type="InterPro" id="IPR013785">
    <property type="entry name" value="Aldolase_TIM"/>
</dbReference>
<keyword evidence="3" id="KW-0732">Signal</keyword>
<evidence type="ECO:0000256" key="1">
    <source>
        <dbReference type="ARBA" id="ARBA00001255"/>
    </source>
</evidence>
<comment type="catalytic activity">
    <reaction evidence="1">
        <text>Hydrolysis of terminal, non-reducing alpha-D-galactose residues in alpha-D-galactosides, including galactose oligosaccharides, galactomannans and galactolipids.</text>
        <dbReference type="EC" id="3.2.1.22"/>
    </reaction>
</comment>
<dbReference type="Pfam" id="PF03537">
    <property type="entry name" value="Glyco_hydro_114"/>
    <property type="match status" value="1"/>
</dbReference>
<sequence>MVTQRSNIILTAALLLPLSAHAWWQPTKDLSWQIVLSDTIIPFADVSAIDGDLFGTNASTWSDLKNSGRKAICYFSAGSSENWRPDFNQFAKSDLGSPLDGWPGENWLNTKSDNVRRIMTNRMDMAVKNGCDAIDPDNTDAYDNDNGLNLTTDDAVDYIKFLTSEGHKRGLAVGLKNSGEIVQQVVSDADFQVNEQCVQYKECDDFRPFINANKPVFGIEYVKDTPDQNAIDKICNDESRKDMSTLIKHMDLGRWVIPCPGQIAWTTSATSSNAFSNSSSVSASQTSAASTATPSTGIAAFSLPQLGGVAFALTSLVTVALL</sequence>
<feature type="chain" id="PRO_5042888982" description="alpha-galactosidase" evidence="3">
    <location>
        <begin position="23"/>
        <end position="322"/>
    </location>
</feature>
<dbReference type="AlphaFoldDB" id="A0AAQ3R4U5"/>
<reference evidence="5 6" key="1">
    <citation type="submission" date="2023-11" db="EMBL/GenBank/DDBJ databases">
        <title>An acidophilic fungus is an integral part of prey digestion in a carnivorous sundew plant.</title>
        <authorList>
            <person name="Tsai I.J."/>
        </authorList>
    </citation>
    <scope>NUCLEOTIDE SEQUENCE [LARGE SCALE GENOMIC DNA]</scope>
    <source>
        <strain evidence="5">169a</strain>
    </source>
</reference>